<feature type="region of interest" description="Disordered" evidence="1">
    <location>
        <begin position="818"/>
        <end position="853"/>
    </location>
</feature>
<feature type="region of interest" description="Disordered" evidence="1">
    <location>
        <begin position="582"/>
        <end position="622"/>
    </location>
</feature>
<feature type="compositionally biased region" description="Low complexity" evidence="1">
    <location>
        <begin position="459"/>
        <end position="469"/>
    </location>
</feature>
<dbReference type="EMBL" id="WHVB01000068">
    <property type="protein sequence ID" value="KAF8463724.1"/>
    <property type="molecule type" value="Genomic_DNA"/>
</dbReference>
<feature type="compositionally biased region" description="Polar residues" evidence="1">
    <location>
        <begin position="587"/>
        <end position="596"/>
    </location>
</feature>
<proteinExistence type="predicted"/>
<evidence type="ECO:0000313" key="3">
    <source>
        <dbReference type="Proteomes" id="UP000759537"/>
    </source>
</evidence>
<comment type="caution">
    <text evidence="2">The sequence shown here is derived from an EMBL/GenBank/DDBJ whole genome shotgun (WGS) entry which is preliminary data.</text>
</comment>
<dbReference type="AlphaFoldDB" id="A0A9P5MN65"/>
<evidence type="ECO:0000256" key="1">
    <source>
        <dbReference type="SAM" id="MobiDB-lite"/>
    </source>
</evidence>
<evidence type="ECO:0000313" key="2">
    <source>
        <dbReference type="EMBL" id="KAF8463724.1"/>
    </source>
</evidence>
<name>A0A9P5MN65_9AGAM</name>
<reference evidence="2" key="2">
    <citation type="journal article" date="2020" name="Nat. Commun.">
        <title>Large-scale genome sequencing of mycorrhizal fungi provides insights into the early evolution of symbiotic traits.</title>
        <authorList>
            <person name="Miyauchi S."/>
            <person name="Kiss E."/>
            <person name="Kuo A."/>
            <person name="Drula E."/>
            <person name="Kohler A."/>
            <person name="Sanchez-Garcia M."/>
            <person name="Morin E."/>
            <person name="Andreopoulos B."/>
            <person name="Barry K.W."/>
            <person name="Bonito G."/>
            <person name="Buee M."/>
            <person name="Carver A."/>
            <person name="Chen C."/>
            <person name="Cichocki N."/>
            <person name="Clum A."/>
            <person name="Culley D."/>
            <person name="Crous P.W."/>
            <person name="Fauchery L."/>
            <person name="Girlanda M."/>
            <person name="Hayes R.D."/>
            <person name="Keri Z."/>
            <person name="LaButti K."/>
            <person name="Lipzen A."/>
            <person name="Lombard V."/>
            <person name="Magnuson J."/>
            <person name="Maillard F."/>
            <person name="Murat C."/>
            <person name="Nolan M."/>
            <person name="Ohm R.A."/>
            <person name="Pangilinan J."/>
            <person name="Pereira M.F."/>
            <person name="Perotto S."/>
            <person name="Peter M."/>
            <person name="Pfister S."/>
            <person name="Riley R."/>
            <person name="Sitrit Y."/>
            <person name="Stielow J.B."/>
            <person name="Szollosi G."/>
            <person name="Zifcakova L."/>
            <person name="Stursova M."/>
            <person name="Spatafora J.W."/>
            <person name="Tedersoo L."/>
            <person name="Vaario L.M."/>
            <person name="Yamada A."/>
            <person name="Yan M."/>
            <person name="Wang P."/>
            <person name="Xu J."/>
            <person name="Bruns T."/>
            <person name="Baldrian P."/>
            <person name="Vilgalys R."/>
            <person name="Dunand C."/>
            <person name="Henrissat B."/>
            <person name="Grigoriev I.V."/>
            <person name="Hibbett D."/>
            <person name="Nagy L.G."/>
            <person name="Martin F.M."/>
        </authorList>
    </citation>
    <scope>NUCLEOTIDE SEQUENCE</scope>
    <source>
        <strain evidence="2">Prilba</strain>
    </source>
</reference>
<feature type="region of interest" description="Disordered" evidence="1">
    <location>
        <begin position="312"/>
        <end position="350"/>
    </location>
</feature>
<sequence>MGKKFFFGEQRELLLSFMDQHKHHREAGTIEDFWHIIIPAYIAKFPEDNMEVAPTMTTGQPTKTKSGKPSKKHAPNQPKPLHEPLIDYSRYLASLAPETKPMSVFVYRNYCICEAWENAPQDICQQVGDYKELLEMSLEDLTASDKLSATGPSTSNMKDTSLMDGLNEDHMPGDMGIENPGNNTKELEELLTIGNKAMSTLKSVMKETLQSKKIHGRKKAIENLYNAMVEILQRIMDHTGWVTTLLTGGLRPSLGGELDLLIVHSGTTQNMTFEAWLKKENFKAQVILPFKEYLKVAFSDDSAARKVMAHVQGASKQSVSTEHDRRSGQSTAGMNRGGSLPPSHSTNADHVVENSAGTGAIEGQEGPTLSWLNDLKSHQQRMCDPEDNDDAEYTAENEKDVEVGALDTLHTKSSRISKQSKQAQEAIVLHEGNGEGEKVGGVPMKISLPRCPRPHPVASKHSAAAADNAPTPEPSISEVTNSMPATSSHTVERSALQQVSTLPVSTPHVANNTAQHPVPPPTSDGPPNEATAPVAETLWKPQHPTDPVTPIEEMTPLLDTAILSPSKDSPTVDKEIMDIQPMPLPTSPDTTTTNGQPEAESLSLHQPNTNAESTLNTNTSGLSEPDIISLLELIQKGKGFEEGSKPQHDKVAEVITAVRDASQSKEWTNLLRGIIILNICLGFLKGDEANSQCITDHTNDYSKPPNIQNRLEEFGAEMCQWLITNMPDWRGGQWPMVRTKPEDIEDTMWAVLRQGRRNGIMLYVIALSWWLTQAHDALSKQQVEAVVEDLAWAVGETVVELGLPVKVKEITMPKVNKVPQKKQKGLGDRRRQTAKCQGTGSDIYRSHGDKPMQ</sequence>
<reference evidence="2" key="1">
    <citation type="submission" date="2019-10" db="EMBL/GenBank/DDBJ databases">
        <authorList>
            <consortium name="DOE Joint Genome Institute"/>
            <person name="Kuo A."/>
            <person name="Miyauchi S."/>
            <person name="Kiss E."/>
            <person name="Drula E."/>
            <person name="Kohler A."/>
            <person name="Sanchez-Garcia M."/>
            <person name="Andreopoulos B."/>
            <person name="Barry K.W."/>
            <person name="Bonito G."/>
            <person name="Buee M."/>
            <person name="Carver A."/>
            <person name="Chen C."/>
            <person name="Cichocki N."/>
            <person name="Clum A."/>
            <person name="Culley D."/>
            <person name="Crous P.W."/>
            <person name="Fauchery L."/>
            <person name="Girlanda M."/>
            <person name="Hayes R."/>
            <person name="Keri Z."/>
            <person name="LaButti K."/>
            <person name="Lipzen A."/>
            <person name="Lombard V."/>
            <person name="Magnuson J."/>
            <person name="Maillard F."/>
            <person name="Morin E."/>
            <person name="Murat C."/>
            <person name="Nolan M."/>
            <person name="Ohm R."/>
            <person name="Pangilinan J."/>
            <person name="Pereira M."/>
            <person name="Perotto S."/>
            <person name="Peter M."/>
            <person name="Riley R."/>
            <person name="Sitrit Y."/>
            <person name="Stielow B."/>
            <person name="Szollosi G."/>
            <person name="Zifcakova L."/>
            <person name="Stursova M."/>
            <person name="Spatafora J.W."/>
            <person name="Tedersoo L."/>
            <person name="Vaario L.-M."/>
            <person name="Yamada A."/>
            <person name="Yan M."/>
            <person name="Wang P."/>
            <person name="Xu J."/>
            <person name="Bruns T."/>
            <person name="Baldrian P."/>
            <person name="Vilgalys R."/>
            <person name="Henrissat B."/>
            <person name="Grigoriev I.V."/>
            <person name="Hibbett D."/>
            <person name="Nagy L.G."/>
            <person name="Martin F.M."/>
        </authorList>
    </citation>
    <scope>NUCLEOTIDE SEQUENCE</scope>
    <source>
        <strain evidence="2">Prilba</strain>
    </source>
</reference>
<feature type="region of interest" description="Disordered" evidence="1">
    <location>
        <begin position="53"/>
        <end position="83"/>
    </location>
</feature>
<gene>
    <name evidence="2" type="ORF">DFH94DRAFT_686714</name>
</gene>
<feature type="region of interest" description="Disordered" evidence="1">
    <location>
        <begin position="449"/>
        <end position="532"/>
    </location>
</feature>
<feature type="compositionally biased region" description="Polar residues" evidence="1">
    <location>
        <begin position="603"/>
        <end position="622"/>
    </location>
</feature>
<feature type="compositionally biased region" description="Basic and acidic residues" evidence="1">
    <location>
        <begin position="844"/>
        <end position="853"/>
    </location>
</feature>
<dbReference type="OrthoDB" id="3060734at2759"/>
<keyword evidence="3" id="KW-1185">Reference proteome</keyword>
<organism evidence="2 3">
    <name type="scientific">Russula ochroleuca</name>
    <dbReference type="NCBI Taxonomy" id="152965"/>
    <lineage>
        <taxon>Eukaryota</taxon>
        <taxon>Fungi</taxon>
        <taxon>Dikarya</taxon>
        <taxon>Basidiomycota</taxon>
        <taxon>Agaricomycotina</taxon>
        <taxon>Agaricomycetes</taxon>
        <taxon>Russulales</taxon>
        <taxon>Russulaceae</taxon>
        <taxon>Russula</taxon>
    </lineage>
</organism>
<accession>A0A9P5MN65</accession>
<protein>
    <submittedName>
        <fullName evidence="2">Uncharacterized protein</fullName>
    </submittedName>
</protein>
<feature type="compositionally biased region" description="Basic residues" evidence="1">
    <location>
        <begin position="65"/>
        <end position="74"/>
    </location>
</feature>
<dbReference type="Proteomes" id="UP000759537">
    <property type="component" value="Unassembled WGS sequence"/>
</dbReference>
<feature type="compositionally biased region" description="Polar residues" evidence="1">
    <location>
        <begin position="477"/>
        <end position="515"/>
    </location>
</feature>